<protein>
    <submittedName>
        <fullName evidence="2">DUF805 domain-containing protein</fullName>
    </submittedName>
</protein>
<accession>A0ABY8E735</accession>
<keyword evidence="3" id="KW-1185">Reference proteome</keyword>
<evidence type="ECO:0000313" key="2">
    <source>
        <dbReference type="EMBL" id="WFD08708.1"/>
    </source>
</evidence>
<keyword evidence="1" id="KW-0812">Transmembrane</keyword>
<sequence>MKNLFTSEGRINRAKYFYYHFLAFVVGPLMNLCINSLGLDDENVFVFIFVSFYVIAYLIFITCLMIQRLHDLNRSGIHIFLFMVPIYNIYLKLLILFKKGTDGPNEYGEDPLAYQEIA</sequence>
<evidence type="ECO:0000313" key="3">
    <source>
        <dbReference type="Proteomes" id="UP001222800"/>
    </source>
</evidence>
<dbReference type="Proteomes" id="UP001222800">
    <property type="component" value="Chromosome"/>
</dbReference>
<keyword evidence="1" id="KW-1133">Transmembrane helix</keyword>
<dbReference type="InterPro" id="IPR008523">
    <property type="entry name" value="DUF805"/>
</dbReference>
<dbReference type="EMBL" id="CP120733">
    <property type="protein sequence ID" value="WFD08708.1"/>
    <property type="molecule type" value="Genomic_DNA"/>
</dbReference>
<feature type="transmembrane region" description="Helical" evidence="1">
    <location>
        <begin position="16"/>
        <end position="38"/>
    </location>
</feature>
<reference evidence="2 3" key="1">
    <citation type="submission" date="2023-03" db="EMBL/GenBank/DDBJ databases">
        <title>Complete genome sequence of Tepidibacter sp. SWIR-1, isolated from a deep-sea hydrothermal vent.</title>
        <authorList>
            <person name="Li X."/>
        </authorList>
    </citation>
    <scope>NUCLEOTIDE SEQUENCE [LARGE SCALE GENOMIC DNA]</scope>
    <source>
        <strain evidence="2 3">SWIR-1</strain>
    </source>
</reference>
<keyword evidence="1" id="KW-0472">Membrane</keyword>
<dbReference type="RefSeq" id="WP_277730616.1">
    <property type="nucleotide sequence ID" value="NZ_CP120733.1"/>
</dbReference>
<dbReference type="Pfam" id="PF05656">
    <property type="entry name" value="DUF805"/>
    <property type="match status" value="1"/>
</dbReference>
<organism evidence="2 3">
    <name type="scientific">Tepidibacter hydrothermalis</name>
    <dbReference type="NCBI Taxonomy" id="3036126"/>
    <lineage>
        <taxon>Bacteria</taxon>
        <taxon>Bacillati</taxon>
        <taxon>Bacillota</taxon>
        <taxon>Clostridia</taxon>
        <taxon>Peptostreptococcales</taxon>
        <taxon>Peptostreptococcaceae</taxon>
        <taxon>Tepidibacter</taxon>
    </lineage>
</organism>
<dbReference type="PANTHER" id="PTHR34980">
    <property type="entry name" value="INNER MEMBRANE PROTEIN-RELATED-RELATED"/>
    <property type="match status" value="1"/>
</dbReference>
<feature type="transmembrane region" description="Helical" evidence="1">
    <location>
        <begin position="44"/>
        <end position="66"/>
    </location>
</feature>
<evidence type="ECO:0000256" key="1">
    <source>
        <dbReference type="SAM" id="Phobius"/>
    </source>
</evidence>
<gene>
    <name evidence="2" type="ORF">P4S50_09885</name>
</gene>
<proteinExistence type="predicted"/>
<name>A0ABY8E735_9FIRM</name>
<feature type="transmembrane region" description="Helical" evidence="1">
    <location>
        <begin position="78"/>
        <end position="97"/>
    </location>
</feature>